<reference evidence="2" key="1">
    <citation type="submission" date="2014-07" db="EMBL/GenBank/DDBJ databases">
        <title>Identification of a novel salt tolerance gene in wild soybean by whole-genome sequencing.</title>
        <authorList>
            <person name="Lam H.-M."/>
            <person name="Qi X."/>
            <person name="Li M.-W."/>
            <person name="Liu X."/>
            <person name="Xie M."/>
            <person name="Ni M."/>
            <person name="Xu X."/>
        </authorList>
    </citation>
    <scope>NUCLEOTIDE SEQUENCE [LARGE SCALE GENOMIC DNA]</scope>
    <source>
        <tissue evidence="2">Root</tissue>
    </source>
</reference>
<name>A0A0B2Q2I0_GLYSO</name>
<dbReference type="Proteomes" id="UP000053555">
    <property type="component" value="Unassembled WGS sequence"/>
</dbReference>
<protein>
    <submittedName>
        <fullName evidence="2">Putative ribonuclease H protein</fullName>
        <ecNumber evidence="2">3.1.27.-</ecNumber>
    </submittedName>
</protein>
<sequence length="265" mass="31945">LQRNFLWGGDREHKKILWVKWEDICLPKAEGGLGIKEISKFNEALLGKWIWALASDQQQLWARIINSKYGGWKEFQFGRDKRGFSYWWRDLRKLYHQADHSIFHQNMAWKIGCGDRINFWTDRWVREEFTLEQKYNQLFMISRQQHSLISMMGTFSQDNWRWGLKWRRNLFDHENDLAVNFMEDITSIYIQRYVKDTMMWKADSSGVYSTKSAYRLMLKPNVPGSEVRISKLIWKLKIPPRAAVFTWRLLKDRLSTKGNLLRRNV</sequence>
<dbReference type="EMBL" id="KN660837">
    <property type="protein sequence ID" value="KHN15540.1"/>
    <property type="molecule type" value="Genomic_DNA"/>
</dbReference>
<evidence type="ECO:0000259" key="1">
    <source>
        <dbReference type="Pfam" id="PF13966"/>
    </source>
</evidence>
<keyword evidence="2" id="KW-0378">Hydrolase</keyword>
<dbReference type="Pfam" id="PF13966">
    <property type="entry name" value="zf-RVT"/>
    <property type="match status" value="1"/>
</dbReference>
<organism evidence="2">
    <name type="scientific">Glycine soja</name>
    <name type="common">Wild soybean</name>
    <dbReference type="NCBI Taxonomy" id="3848"/>
    <lineage>
        <taxon>Eukaryota</taxon>
        <taxon>Viridiplantae</taxon>
        <taxon>Streptophyta</taxon>
        <taxon>Embryophyta</taxon>
        <taxon>Tracheophyta</taxon>
        <taxon>Spermatophyta</taxon>
        <taxon>Magnoliopsida</taxon>
        <taxon>eudicotyledons</taxon>
        <taxon>Gunneridae</taxon>
        <taxon>Pentapetalae</taxon>
        <taxon>rosids</taxon>
        <taxon>fabids</taxon>
        <taxon>Fabales</taxon>
        <taxon>Fabaceae</taxon>
        <taxon>Papilionoideae</taxon>
        <taxon>50 kb inversion clade</taxon>
        <taxon>NPAAA clade</taxon>
        <taxon>indigoferoid/millettioid clade</taxon>
        <taxon>Phaseoleae</taxon>
        <taxon>Glycine</taxon>
        <taxon>Glycine subgen. Soja</taxon>
    </lineage>
</organism>
<proteinExistence type="predicted"/>
<feature type="non-terminal residue" evidence="2">
    <location>
        <position position="1"/>
    </location>
</feature>
<dbReference type="InterPro" id="IPR026960">
    <property type="entry name" value="RVT-Znf"/>
</dbReference>
<dbReference type="PANTHER" id="PTHR36617">
    <property type="entry name" value="PROTEIN, PUTATIVE-RELATED"/>
    <property type="match status" value="1"/>
</dbReference>
<dbReference type="GO" id="GO:0016787">
    <property type="term" value="F:hydrolase activity"/>
    <property type="evidence" value="ECO:0007669"/>
    <property type="project" value="UniProtKB-KW"/>
</dbReference>
<dbReference type="EC" id="3.1.27.-" evidence="2"/>
<accession>A0A0B2Q2I0</accession>
<evidence type="ECO:0000313" key="2">
    <source>
        <dbReference type="EMBL" id="KHN15540.1"/>
    </source>
</evidence>
<dbReference type="AlphaFoldDB" id="A0A0B2Q2I0"/>
<gene>
    <name evidence="2" type="ORF">glysoja_046933</name>
</gene>
<dbReference type="PANTHER" id="PTHR36617:SF16">
    <property type="entry name" value="OS04G0516500 PROTEIN"/>
    <property type="match status" value="1"/>
</dbReference>
<feature type="domain" description="Reverse transcriptase zinc-binding" evidence="1">
    <location>
        <begin position="208"/>
        <end position="264"/>
    </location>
</feature>
<feature type="non-terminal residue" evidence="2">
    <location>
        <position position="265"/>
    </location>
</feature>